<feature type="domain" description="WYL" evidence="1">
    <location>
        <begin position="151"/>
        <end position="219"/>
    </location>
</feature>
<dbReference type="HOGENOM" id="CLU_054168_2_0_5"/>
<evidence type="ECO:0000259" key="1">
    <source>
        <dbReference type="Pfam" id="PF13280"/>
    </source>
</evidence>
<dbReference type="InterPro" id="IPR059020">
    <property type="entry name" value="CapW_CTD"/>
</dbReference>
<protein>
    <submittedName>
        <fullName evidence="4">Uncharacterized protein</fullName>
    </submittedName>
</protein>
<reference evidence="4 5" key="2">
    <citation type="journal article" date="2011" name="J. Bacteriol.">
        <title>Complete genome sequence of strain HTCC2503T of Parvularcula bermudensis, the type species of the order "Parvularculales" in the class Alphaproteobacteria.</title>
        <authorList>
            <person name="Oh H.M."/>
            <person name="Kang I."/>
            <person name="Vergin K.L."/>
            <person name="Kang D."/>
            <person name="Rhee K.H."/>
            <person name="Giovannoni S.J."/>
            <person name="Cho J.C."/>
        </authorList>
    </citation>
    <scope>NUCLEOTIDE SEQUENCE [LARGE SCALE GENOMIC DNA]</scope>
    <source>
        <strain evidence="5">ATCC BAA-594 / HTCC2503 / KCTC 12087</strain>
    </source>
</reference>
<dbReference type="Pfam" id="PF26109">
    <property type="entry name" value="WHD_BrxR"/>
    <property type="match status" value="1"/>
</dbReference>
<reference evidence="5" key="1">
    <citation type="submission" date="2010-08" db="EMBL/GenBank/DDBJ databases">
        <title>Genome sequence of Parvularcula bermudensis HTCC2503.</title>
        <authorList>
            <person name="Kang D.-M."/>
            <person name="Oh H.-M."/>
            <person name="Cho J.-C."/>
        </authorList>
    </citation>
    <scope>NUCLEOTIDE SEQUENCE [LARGE SCALE GENOMIC DNA]</scope>
    <source>
        <strain evidence="5">ATCC BAA-594 / HTCC2503 / KCTC 12087</strain>
    </source>
</reference>
<sequence>MGIVYIRNDHNGQYSFYTHGGALSEDMKKAGGLRWGVEQRLEFIEFRLFWEGSINRGDIIETFGVSVPQASKDLSLYQERAPGNMEYDTRAKRYVAQSDFTLRYLEPDPYVYLSRLRSVTEDSGLADDSWIGIMPAADIAVTPRRDIDFSALRAVLQSVRERKSIDIEYQSMSPDRPDPLWRRVTPHAFGYDGFRWHVRAYCHLQGQFKDFLLPRILSVGEMAAPGALGTDDGLWHEHFDIQIIAHPGLTESQKLVVGKDYGFVGGKGVITVRMAMLFYALKRLGLLGYPEKEDPRRQHIVAAHPDELHNALAKASAPPSELGPLMPSVGVVAQ</sequence>
<organism evidence="4 5">
    <name type="scientific">Parvularcula bermudensis (strain ATCC BAA-594 / HTCC2503 / KCTC 12087)</name>
    <dbReference type="NCBI Taxonomy" id="314260"/>
    <lineage>
        <taxon>Bacteria</taxon>
        <taxon>Pseudomonadati</taxon>
        <taxon>Pseudomonadota</taxon>
        <taxon>Alphaproteobacteria</taxon>
        <taxon>Parvularculales</taxon>
        <taxon>Parvularculaceae</taxon>
        <taxon>Parvularcula</taxon>
    </lineage>
</organism>
<dbReference type="AlphaFoldDB" id="E0TH32"/>
<name>E0TH32_PARBH</name>
<feature type="domain" description="DNA-binding transcriptional repressor CapW winged helix-turn-helix" evidence="3">
    <location>
        <begin position="37"/>
        <end position="117"/>
    </location>
</feature>
<dbReference type="InterPro" id="IPR026881">
    <property type="entry name" value="WYL_dom"/>
</dbReference>
<dbReference type="KEGG" id="pbr:PB2503_06007"/>
<dbReference type="InterPro" id="IPR059019">
    <property type="entry name" value="WHD_CapW"/>
</dbReference>
<feature type="domain" description="DNA-binding transcriptional repressor CapW C-terminal dimerisation" evidence="2">
    <location>
        <begin position="239"/>
        <end position="308"/>
    </location>
</feature>
<dbReference type="Proteomes" id="UP000001302">
    <property type="component" value="Chromosome"/>
</dbReference>
<dbReference type="PROSITE" id="PS52050">
    <property type="entry name" value="WYL"/>
    <property type="match status" value="1"/>
</dbReference>
<dbReference type="Pfam" id="PF13280">
    <property type="entry name" value="WYL"/>
    <property type="match status" value="1"/>
</dbReference>
<evidence type="ECO:0000259" key="3">
    <source>
        <dbReference type="Pfam" id="PF26109"/>
    </source>
</evidence>
<keyword evidence="5" id="KW-1185">Reference proteome</keyword>
<dbReference type="PIRSF" id="PIRSF015558">
    <property type="entry name" value="Txn_reg_DeoR_prd"/>
    <property type="match status" value="1"/>
</dbReference>
<evidence type="ECO:0000313" key="4">
    <source>
        <dbReference type="EMBL" id="ADM09272.1"/>
    </source>
</evidence>
<dbReference type="STRING" id="314260.PB2503_06007"/>
<dbReference type="PANTHER" id="PTHR34580:SF3">
    <property type="entry name" value="PROTEIN PAFB"/>
    <property type="match status" value="1"/>
</dbReference>
<proteinExistence type="predicted"/>
<dbReference type="InterPro" id="IPR051534">
    <property type="entry name" value="CBASS_pafABC_assoc_protein"/>
</dbReference>
<evidence type="ECO:0000313" key="5">
    <source>
        <dbReference type="Proteomes" id="UP000001302"/>
    </source>
</evidence>
<accession>E0TH32</accession>
<dbReference type="EMBL" id="CP002156">
    <property type="protein sequence ID" value="ADM09272.1"/>
    <property type="molecule type" value="Genomic_DNA"/>
</dbReference>
<evidence type="ECO:0000259" key="2">
    <source>
        <dbReference type="Pfam" id="PF26107"/>
    </source>
</evidence>
<dbReference type="RefSeq" id="WP_013300246.1">
    <property type="nucleotide sequence ID" value="NC_014414.1"/>
</dbReference>
<dbReference type="PANTHER" id="PTHR34580">
    <property type="match status" value="1"/>
</dbReference>
<dbReference type="InterPro" id="IPR016634">
    <property type="entry name" value="CapW-like"/>
</dbReference>
<gene>
    <name evidence="4" type="ordered locus">PB2503_06007</name>
</gene>
<dbReference type="Pfam" id="PF26107">
    <property type="entry name" value="BrxR_CTD"/>
    <property type="match status" value="1"/>
</dbReference>
<dbReference type="eggNOG" id="COG2378">
    <property type="taxonomic scope" value="Bacteria"/>
</dbReference>